<dbReference type="SFLD" id="SFLDG01066">
    <property type="entry name" value="organic_radical-activating_enz"/>
    <property type="match status" value="1"/>
</dbReference>
<dbReference type="InterPro" id="IPR034457">
    <property type="entry name" value="Organic_radical-activating"/>
</dbReference>
<comment type="cofactor">
    <cofactor evidence="1">
        <name>[4Fe-4S] cluster</name>
        <dbReference type="ChEBI" id="CHEBI:49883"/>
    </cofactor>
</comment>
<comment type="similarity">
    <text evidence="2">Belongs to the organic radical-activating enzymes family.</text>
</comment>
<dbReference type="SFLD" id="SFLDS00029">
    <property type="entry name" value="Radical_SAM"/>
    <property type="match status" value="1"/>
</dbReference>
<name>A0A5B9DE48_9ARCH</name>
<dbReference type="InterPro" id="IPR013785">
    <property type="entry name" value="Aldolase_TIM"/>
</dbReference>
<evidence type="ECO:0000256" key="8">
    <source>
        <dbReference type="ARBA" id="ARBA00023014"/>
    </source>
</evidence>
<reference evidence="10 11" key="1">
    <citation type="journal article" date="2020" name="Nature">
        <title>Isolation of an archaeon at the prokaryote-eukaryote interface.</title>
        <authorList>
            <person name="Imachi H."/>
            <person name="Nobu M.K."/>
            <person name="Nakahara N."/>
            <person name="Morono Y."/>
            <person name="Ogawara M."/>
            <person name="Takaki Y."/>
            <person name="Takano Y."/>
            <person name="Uematsu K."/>
            <person name="Ikuta T."/>
            <person name="Ito M."/>
            <person name="Matsui Y."/>
            <person name="Miyazaki M."/>
            <person name="Murata K."/>
            <person name="Saito Y."/>
            <person name="Sakai S."/>
            <person name="Song C."/>
            <person name="Tasumi E."/>
            <person name="Yamanaka Y."/>
            <person name="Yamaguchi T."/>
            <person name="Kamagata Y."/>
            <person name="Tamaki H."/>
            <person name="Takai K."/>
        </authorList>
    </citation>
    <scope>NUCLEOTIDE SEQUENCE [LARGE SCALE GENOMIC DNA]</scope>
    <source>
        <strain evidence="10 11">MK-D1</strain>
    </source>
</reference>
<accession>A0A5B9DE48</accession>
<evidence type="ECO:0000256" key="7">
    <source>
        <dbReference type="ARBA" id="ARBA00023004"/>
    </source>
</evidence>
<dbReference type="InterPro" id="IPR012839">
    <property type="entry name" value="Organic_radical_activase"/>
</dbReference>
<evidence type="ECO:0000256" key="3">
    <source>
        <dbReference type="ARBA" id="ARBA00022485"/>
    </source>
</evidence>
<keyword evidence="4" id="KW-0949">S-adenosyl-L-methionine</keyword>
<dbReference type="GO" id="GO:0051539">
    <property type="term" value="F:4 iron, 4 sulfur cluster binding"/>
    <property type="evidence" value="ECO:0007669"/>
    <property type="project" value="UniProtKB-KW"/>
</dbReference>
<dbReference type="CDD" id="cd01335">
    <property type="entry name" value="Radical_SAM"/>
    <property type="match status" value="1"/>
</dbReference>
<dbReference type="GO" id="GO:0016491">
    <property type="term" value="F:oxidoreductase activity"/>
    <property type="evidence" value="ECO:0007669"/>
    <property type="project" value="UniProtKB-KW"/>
</dbReference>
<dbReference type="InterPro" id="IPR058240">
    <property type="entry name" value="rSAM_sf"/>
</dbReference>
<dbReference type="RefSeq" id="WP_147664169.1">
    <property type="nucleotide sequence ID" value="NZ_CP042905.2"/>
</dbReference>
<dbReference type="EMBL" id="CP042905">
    <property type="protein sequence ID" value="QEE17271.1"/>
    <property type="molecule type" value="Genomic_DNA"/>
</dbReference>
<evidence type="ECO:0000256" key="4">
    <source>
        <dbReference type="ARBA" id="ARBA00022691"/>
    </source>
</evidence>
<dbReference type="InterPro" id="IPR001989">
    <property type="entry name" value="Radical_activat_CS"/>
</dbReference>
<dbReference type="KEGG" id="psyt:DSAG12_03103"/>
<keyword evidence="11" id="KW-1185">Reference proteome</keyword>
<keyword evidence="5" id="KW-0479">Metal-binding</keyword>
<keyword evidence="3" id="KW-0004">4Fe-4S</keyword>
<evidence type="ECO:0000256" key="2">
    <source>
        <dbReference type="ARBA" id="ARBA00009777"/>
    </source>
</evidence>
<dbReference type="SUPFAM" id="SSF102114">
    <property type="entry name" value="Radical SAM enzymes"/>
    <property type="match status" value="1"/>
</dbReference>
<proteinExistence type="inferred from homology"/>
<reference evidence="10 11" key="2">
    <citation type="journal article" date="2024" name="Int. J. Syst. Evol. Microbiol.">
        <title>Promethearchaeum syntrophicum gen. nov., sp. nov., an anaerobic, obligately syntrophic archaeon, the first isolate of the lineage 'Asgard' archaea, and proposal of the new archaeal phylum Promethearchaeota phyl. nov. and kingdom Promethearchaeati regn. nov.</title>
        <authorList>
            <person name="Imachi H."/>
            <person name="Nobu M.K."/>
            <person name="Kato S."/>
            <person name="Takaki Y."/>
            <person name="Miyazaki M."/>
            <person name="Miyata M."/>
            <person name="Ogawara M."/>
            <person name="Saito Y."/>
            <person name="Sakai S."/>
            <person name="Tahara Y.O."/>
            <person name="Takano Y."/>
            <person name="Tasumi E."/>
            <person name="Uematsu K."/>
            <person name="Yoshimura T."/>
            <person name="Itoh T."/>
            <person name="Ohkuma M."/>
            <person name="Takai K."/>
        </authorList>
    </citation>
    <scope>NUCLEOTIDE SEQUENCE [LARGE SCALE GENOMIC DNA]</scope>
    <source>
        <strain evidence="10 11">MK-D1</strain>
    </source>
</reference>
<dbReference type="PANTHER" id="PTHR30352:SF4">
    <property type="entry name" value="PYRUVATE FORMATE-LYASE 2-ACTIVATING ENZYME"/>
    <property type="match status" value="1"/>
</dbReference>
<dbReference type="NCBIfam" id="TIGR02494">
    <property type="entry name" value="PFLE_PFLC"/>
    <property type="match status" value="1"/>
</dbReference>
<evidence type="ECO:0000313" key="11">
    <source>
        <dbReference type="Proteomes" id="UP000321408"/>
    </source>
</evidence>
<dbReference type="Gene3D" id="3.20.20.70">
    <property type="entry name" value="Aldolase class I"/>
    <property type="match status" value="1"/>
</dbReference>
<keyword evidence="7" id="KW-0408">Iron</keyword>
<gene>
    <name evidence="10" type="ORF">DSAG12_03103</name>
</gene>
<dbReference type="PROSITE" id="PS01087">
    <property type="entry name" value="RADICAL_ACTIVATING"/>
    <property type="match status" value="1"/>
</dbReference>
<dbReference type="PIRSF" id="PIRSF000371">
    <property type="entry name" value="PFL_act_enz"/>
    <property type="match status" value="1"/>
</dbReference>
<dbReference type="EC" id="1.97.1.-" evidence="10"/>
<keyword evidence="8" id="KW-0411">Iron-sulfur</keyword>
<evidence type="ECO:0000313" key="10">
    <source>
        <dbReference type="EMBL" id="QEE17271.1"/>
    </source>
</evidence>
<dbReference type="GO" id="GO:0046872">
    <property type="term" value="F:metal ion binding"/>
    <property type="evidence" value="ECO:0007669"/>
    <property type="project" value="UniProtKB-KW"/>
</dbReference>
<keyword evidence="6 10" id="KW-0560">Oxidoreductase</keyword>
<dbReference type="GeneID" id="41331074"/>
<dbReference type="Pfam" id="PF04055">
    <property type="entry name" value="Radical_SAM"/>
    <property type="match status" value="1"/>
</dbReference>
<dbReference type="Proteomes" id="UP000321408">
    <property type="component" value="Chromosome"/>
</dbReference>
<dbReference type="PANTHER" id="PTHR30352">
    <property type="entry name" value="PYRUVATE FORMATE-LYASE-ACTIVATING ENZYME"/>
    <property type="match status" value="1"/>
</dbReference>
<dbReference type="GO" id="GO:0016829">
    <property type="term" value="F:lyase activity"/>
    <property type="evidence" value="ECO:0007669"/>
    <property type="project" value="UniProtKB-KW"/>
</dbReference>
<evidence type="ECO:0000256" key="1">
    <source>
        <dbReference type="ARBA" id="ARBA00001966"/>
    </source>
</evidence>
<dbReference type="OrthoDB" id="5583at2157"/>
<feature type="domain" description="Radical SAM core" evidence="9">
    <location>
        <begin position="20"/>
        <end position="262"/>
    </location>
</feature>
<sequence>MDLRIGNSGIIFDIKKFAVHDGPGIRTTVFFKGCPLTCWWCHNPESQNFKLEQFINPKNEDNGRDNFKIIGKNLTVKEVFKEVEKDIIFYDESGGGVTFSGGEPLSQPEFLLSLLKLCRINKIHTVLDTSGYTTEDIINNIKEYVDLFLYDLKFHDSEKHEKFTGVPNQQILNNLIKLSENGSKIIIRIPIIPGINDDSDELNKIRYFISNLKNIQGIDLLPFHKIGKNKYIKLNLPYLMEDFNEPSHEQMEKIKLKFDSINIPVKIGG</sequence>
<dbReference type="AlphaFoldDB" id="A0A5B9DE48"/>
<dbReference type="PROSITE" id="PS51918">
    <property type="entry name" value="RADICAL_SAM"/>
    <property type="match status" value="1"/>
</dbReference>
<evidence type="ECO:0000259" key="9">
    <source>
        <dbReference type="PROSITE" id="PS51918"/>
    </source>
</evidence>
<protein>
    <submittedName>
        <fullName evidence="10">Glycyl-radical enzyme activating protein</fullName>
        <ecNumber evidence="10">1.97.1.-</ecNumber>
    </submittedName>
</protein>
<organism evidence="10 11">
    <name type="scientific">Promethearchaeum syntrophicum</name>
    <dbReference type="NCBI Taxonomy" id="2594042"/>
    <lineage>
        <taxon>Archaea</taxon>
        <taxon>Promethearchaeati</taxon>
        <taxon>Promethearchaeota</taxon>
        <taxon>Promethearchaeia</taxon>
        <taxon>Promethearchaeales</taxon>
        <taxon>Promethearchaeaceae</taxon>
        <taxon>Promethearchaeum</taxon>
    </lineage>
</organism>
<evidence type="ECO:0000256" key="5">
    <source>
        <dbReference type="ARBA" id="ARBA00022723"/>
    </source>
</evidence>
<dbReference type="InterPro" id="IPR007197">
    <property type="entry name" value="rSAM"/>
</dbReference>
<evidence type="ECO:0000256" key="6">
    <source>
        <dbReference type="ARBA" id="ARBA00023002"/>
    </source>
</evidence>